<dbReference type="InterPro" id="IPR000160">
    <property type="entry name" value="GGDEF_dom"/>
</dbReference>
<dbReference type="InterPro" id="IPR003660">
    <property type="entry name" value="HAMP_dom"/>
</dbReference>
<dbReference type="KEGG" id="tal:Thal_1288"/>
<dbReference type="EMBL" id="CP001931">
    <property type="protein sequence ID" value="ADC89919.1"/>
    <property type="molecule type" value="Genomic_DNA"/>
</dbReference>
<dbReference type="AlphaFoldDB" id="D3SMD9"/>
<proteinExistence type="predicted"/>
<feature type="transmembrane region" description="Helical" evidence="3">
    <location>
        <begin position="7"/>
        <end position="28"/>
    </location>
</feature>
<dbReference type="OrthoDB" id="9759607at2"/>
<evidence type="ECO:0000313" key="7">
    <source>
        <dbReference type="Proteomes" id="UP000002043"/>
    </source>
</evidence>
<evidence type="ECO:0000313" key="6">
    <source>
        <dbReference type="EMBL" id="ADC89919.1"/>
    </source>
</evidence>
<dbReference type="InterPro" id="IPR043128">
    <property type="entry name" value="Rev_trsase/Diguanyl_cyclase"/>
</dbReference>
<feature type="domain" description="HAMP" evidence="4">
    <location>
        <begin position="235"/>
        <end position="290"/>
    </location>
</feature>
<dbReference type="PANTHER" id="PTHR45138">
    <property type="entry name" value="REGULATORY COMPONENTS OF SENSORY TRANSDUCTION SYSTEM"/>
    <property type="match status" value="1"/>
</dbReference>
<evidence type="ECO:0000256" key="1">
    <source>
        <dbReference type="ARBA" id="ARBA00012528"/>
    </source>
</evidence>
<dbReference type="Gene3D" id="3.30.70.270">
    <property type="match status" value="1"/>
</dbReference>
<keyword evidence="3" id="KW-0812">Transmembrane</keyword>
<dbReference type="Gene3D" id="6.10.340.10">
    <property type="match status" value="1"/>
</dbReference>
<dbReference type="PROSITE" id="PS50887">
    <property type="entry name" value="GGDEF"/>
    <property type="match status" value="1"/>
</dbReference>
<name>D3SMD9_THEAH</name>
<sequence length="459" mass="52039">MSLKRKVFVRVLASFLLSFFPTVIILYWSTSKLIASALTEERDRIYRIIGTLVKEKEGTYLLKPSTNCRSSERHFRLEPDGLYWGRDVRTDEGCFFRGVFLERVLRLMILLEDVHYMILYQKSYVQENFSASDLDTFMKGKLVLDQYVVGGFSSPNLLKIPVNLTGYRVYGSLFEKFLVVEIPLVEASGYPFGKLLLVKDVSTHYINFYGLLVFLVSYSGGFTFVALLLLWSFVEGVVRRIENLRNVALSLKDKDFSALDTLKPSSEGDEIEDLGQAIKEMALHLREAIEELHSMAYHDSLTGLPNRRFFFEHAQILLENAKRYNLPLSLVMLDVDNFKSLNDTYGHQLGDAVLINLANILKSMVRHSDVPARLGGEEFGILLPNTPLEGAVSLAQRIRIAFEGSVVLHNGVEVYTTLSAGVATYTPDVKSLDELIRRADVALYRAKNMGKNRVEVFTP</sequence>
<dbReference type="CDD" id="cd01949">
    <property type="entry name" value="GGDEF"/>
    <property type="match status" value="1"/>
</dbReference>
<keyword evidence="3" id="KW-1133">Transmembrane helix</keyword>
<keyword evidence="7" id="KW-1185">Reference proteome</keyword>
<dbReference type="GO" id="GO:0052621">
    <property type="term" value="F:diguanylate cyclase activity"/>
    <property type="evidence" value="ECO:0007669"/>
    <property type="project" value="UniProtKB-EC"/>
</dbReference>
<dbReference type="RefSeq" id="WP_012992325.1">
    <property type="nucleotide sequence ID" value="NC_013894.1"/>
</dbReference>
<dbReference type="NCBIfam" id="TIGR00254">
    <property type="entry name" value="GGDEF"/>
    <property type="match status" value="1"/>
</dbReference>
<protein>
    <recommendedName>
        <fullName evidence="1">diguanylate cyclase</fullName>
        <ecNumber evidence="1">2.7.7.65</ecNumber>
    </recommendedName>
</protein>
<keyword evidence="3" id="KW-0472">Membrane</keyword>
<evidence type="ECO:0000256" key="2">
    <source>
        <dbReference type="ARBA" id="ARBA00034247"/>
    </source>
</evidence>
<accession>D3SMD9</accession>
<feature type="transmembrane region" description="Helical" evidence="3">
    <location>
        <begin position="208"/>
        <end position="231"/>
    </location>
</feature>
<dbReference type="eggNOG" id="COG2770">
    <property type="taxonomic scope" value="Bacteria"/>
</dbReference>
<dbReference type="SMART" id="SM00304">
    <property type="entry name" value="HAMP"/>
    <property type="match status" value="1"/>
</dbReference>
<comment type="catalytic activity">
    <reaction evidence="2">
        <text>2 GTP = 3',3'-c-di-GMP + 2 diphosphate</text>
        <dbReference type="Rhea" id="RHEA:24898"/>
        <dbReference type="ChEBI" id="CHEBI:33019"/>
        <dbReference type="ChEBI" id="CHEBI:37565"/>
        <dbReference type="ChEBI" id="CHEBI:58805"/>
        <dbReference type="EC" id="2.7.7.65"/>
    </reaction>
</comment>
<feature type="domain" description="GGDEF" evidence="5">
    <location>
        <begin position="326"/>
        <end position="459"/>
    </location>
</feature>
<dbReference type="GO" id="GO:0005886">
    <property type="term" value="C:plasma membrane"/>
    <property type="evidence" value="ECO:0007669"/>
    <property type="project" value="TreeGrafter"/>
</dbReference>
<dbReference type="InterPro" id="IPR050469">
    <property type="entry name" value="Diguanylate_Cyclase"/>
</dbReference>
<evidence type="ECO:0000259" key="4">
    <source>
        <dbReference type="PROSITE" id="PS50885"/>
    </source>
</evidence>
<reference evidence="7" key="1">
    <citation type="journal article" date="2010" name="Stand. Genomic Sci.">
        <title>Complete genome sequence of Thermocrinis albus type strain (HI 11/12T).</title>
        <authorList>
            <person name="Wirth R."/>
            <person name="Sikorski J."/>
            <person name="Brambilla E."/>
            <person name="Misra M."/>
            <person name="Lapidus A."/>
            <person name="Copeland A."/>
            <person name="Nolan M."/>
            <person name="Lucas S."/>
            <person name="Chen F."/>
            <person name="Tice H."/>
            <person name="Cheng J.F."/>
            <person name="Han C."/>
            <person name="Detter J.C."/>
            <person name="Tapia R."/>
            <person name="Bruce D."/>
            <person name="Goodwin L."/>
            <person name="Pitluck S."/>
            <person name="Pati A."/>
            <person name="Anderson I."/>
            <person name="Ivanova N."/>
            <person name="Mavromatis K."/>
            <person name="Mikhailova N."/>
            <person name="Chen A."/>
            <person name="Palaniappan K."/>
            <person name="Bilek Y."/>
            <person name="Hader T."/>
            <person name="Land M."/>
            <person name="Hauser L."/>
            <person name="Chang Y.J."/>
            <person name="Jeffries C.D."/>
            <person name="Tindall B.J."/>
            <person name="Rohde M."/>
            <person name="Goker M."/>
            <person name="Bristow J."/>
            <person name="Eisen J.A."/>
            <person name="Markowitz V."/>
            <person name="Hugenholtz P."/>
            <person name="Kyrpides N.C."/>
            <person name="Klenk H.P."/>
        </authorList>
    </citation>
    <scope>NUCLEOTIDE SEQUENCE [LARGE SCALE GENOMIC DNA]</scope>
    <source>
        <strain evidence="7">DSM 14484 / JCM 11386 / HI 11/12</strain>
    </source>
</reference>
<dbReference type="PANTHER" id="PTHR45138:SF9">
    <property type="entry name" value="DIGUANYLATE CYCLASE DGCM-RELATED"/>
    <property type="match status" value="1"/>
</dbReference>
<dbReference type="SMART" id="SM00267">
    <property type="entry name" value="GGDEF"/>
    <property type="match status" value="1"/>
</dbReference>
<dbReference type="InterPro" id="IPR029787">
    <property type="entry name" value="Nucleotide_cyclase"/>
</dbReference>
<dbReference type="PROSITE" id="PS50885">
    <property type="entry name" value="HAMP"/>
    <property type="match status" value="1"/>
</dbReference>
<dbReference type="GO" id="GO:0043709">
    <property type="term" value="P:cell adhesion involved in single-species biofilm formation"/>
    <property type="evidence" value="ECO:0007669"/>
    <property type="project" value="TreeGrafter"/>
</dbReference>
<dbReference type="Pfam" id="PF00672">
    <property type="entry name" value="HAMP"/>
    <property type="match status" value="1"/>
</dbReference>
<dbReference type="GO" id="GO:0007165">
    <property type="term" value="P:signal transduction"/>
    <property type="evidence" value="ECO:0007669"/>
    <property type="project" value="InterPro"/>
</dbReference>
<dbReference type="eggNOG" id="COG3706">
    <property type="taxonomic scope" value="Bacteria"/>
</dbReference>
<organism evidence="6 7">
    <name type="scientific">Thermocrinis albus (strain DSM 14484 / JCM 11386 / HI 11/12)</name>
    <dbReference type="NCBI Taxonomy" id="638303"/>
    <lineage>
        <taxon>Bacteria</taxon>
        <taxon>Pseudomonadati</taxon>
        <taxon>Aquificota</taxon>
        <taxon>Aquificia</taxon>
        <taxon>Aquificales</taxon>
        <taxon>Aquificaceae</taxon>
        <taxon>Thermocrinis</taxon>
    </lineage>
</organism>
<evidence type="ECO:0000259" key="5">
    <source>
        <dbReference type="PROSITE" id="PS50887"/>
    </source>
</evidence>
<evidence type="ECO:0000256" key="3">
    <source>
        <dbReference type="SAM" id="Phobius"/>
    </source>
</evidence>
<dbReference type="STRING" id="638303.Thal_1288"/>
<dbReference type="GO" id="GO:1902201">
    <property type="term" value="P:negative regulation of bacterial-type flagellum-dependent cell motility"/>
    <property type="evidence" value="ECO:0007669"/>
    <property type="project" value="TreeGrafter"/>
</dbReference>
<gene>
    <name evidence="6" type="ordered locus">Thal_1288</name>
</gene>
<dbReference type="SUPFAM" id="SSF55073">
    <property type="entry name" value="Nucleotide cyclase"/>
    <property type="match status" value="1"/>
</dbReference>
<dbReference type="EC" id="2.7.7.65" evidence="1"/>
<dbReference type="HOGENOM" id="CLU_042643_0_0_0"/>
<dbReference type="FunFam" id="3.30.70.270:FF:000001">
    <property type="entry name" value="Diguanylate cyclase domain protein"/>
    <property type="match status" value="1"/>
</dbReference>
<dbReference type="Pfam" id="PF00990">
    <property type="entry name" value="GGDEF"/>
    <property type="match status" value="1"/>
</dbReference>
<dbReference type="CDD" id="cd06225">
    <property type="entry name" value="HAMP"/>
    <property type="match status" value="1"/>
</dbReference>
<dbReference type="Proteomes" id="UP000002043">
    <property type="component" value="Chromosome"/>
</dbReference>